<name>A0A1E7WM05_9BURK</name>
<dbReference type="InterPro" id="IPR058130">
    <property type="entry name" value="PEA_transf_C"/>
</dbReference>
<feature type="transmembrane region" description="Helical" evidence="8">
    <location>
        <begin position="94"/>
        <end position="115"/>
    </location>
</feature>
<evidence type="ECO:0000256" key="3">
    <source>
        <dbReference type="ARBA" id="ARBA00022519"/>
    </source>
</evidence>
<dbReference type="CDD" id="cd16017">
    <property type="entry name" value="LptA"/>
    <property type="match status" value="1"/>
</dbReference>
<dbReference type="SUPFAM" id="SSF53649">
    <property type="entry name" value="Alkaline phosphatase-like"/>
    <property type="match status" value="1"/>
</dbReference>
<keyword evidence="3" id="KW-0997">Cell inner membrane</keyword>
<dbReference type="AlphaFoldDB" id="A0A1E7WM05"/>
<dbReference type="PANTHER" id="PTHR30443">
    <property type="entry name" value="INNER MEMBRANE PROTEIN"/>
    <property type="match status" value="1"/>
</dbReference>
<feature type="transmembrane region" description="Helical" evidence="8">
    <location>
        <begin position="135"/>
        <end position="157"/>
    </location>
</feature>
<accession>A0A1E7WM05</accession>
<evidence type="ECO:0000256" key="4">
    <source>
        <dbReference type="ARBA" id="ARBA00022679"/>
    </source>
</evidence>
<evidence type="ECO:0000256" key="7">
    <source>
        <dbReference type="ARBA" id="ARBA00023136"/>
    </source>
</evidence>
<evidence type="ECO:0000256" key="8">
    <source>
        <dbReference type="SAM" id="Phobius"/>
    </source>
</evidence>
<proteinExistence type="predicted"/>
<dbReference type="InterPro" id="IPR012549">
    <property type="entry name" value="EptA-like_N"/>
</dbReference>
<dbReference type="GO" id="GO:0005886">
    <property type="term" value="C:plasma membrane"/>
    <property type="evidence" value="ECO:0007669"/>
    <property type="project" value="UniProtKB-SubCell"/>
</dbReference>
<dbReference type="InterPro" id="IPR000917">
    <property type="entry name" value="Sulfatase_N"/>
</dbReference>
<dbReference type="PATRIC" id="fig|762836.4.peg.2608"/>
<dbReference type="InterPro" id="IPR017850">
    <property type="entry name" value="Alkaline_phosphatase_core_sf"/>
</dbReference>
<protein>
    <submittedName>
        <fullName evidence="11">Phosphoethanolamine transferase EptA</fullName>
        <ecNumber evidence="11">2.7.-.-</ecNumber>
    </submittedName>
</protein>
<dbReference type="Pfam" id="PF08019">
    <property type="entry name" value="EptA_B_N"/>
    <property type="match status" value="1"/>
</dbReference>
<gene>
    <name evidence="11" type="primary">eptA</name>
    <name evidence="11" type="ORF">DUPY_25320</name>
</gene>
<feature type="transmembrane region" description="Helical" evidence="8">
    <location>
        <begin position="169"/>
        <end position="191"/>
    </location>
</feature>
<sequence>MNVHNLTMQLPQALRTNILPRLRQLTLHPMQLTLAAAVFLVLAYNFSFWKTFVVATGGLQASNIPLYLGAFTMLALVFNAFLSLVGFRYLLKPVLIALFFMTAGASYFMNRYGIAIDAAMVQNVMETDPHEAQELLSWDLLFTMAMLGVLPSLLVYHVKLRYPSITRSVVTNAIVFLLSVCAAGILMMTFFKTLAPAVREYREMRFLLTPTNVIQATNSYFKHHFAKPLVVEPMGRDAMKGKLWSQPPDHPTAGVQAPRRTVTIMVVGETARAMNFSLNGYSRNTNPLLSHQAGLINFKNVHSCGTATAISVPCLFSGMTRENYSEDKAKAQEGLLDVISHAGIDVLWRDNNSGCKGACDRVTYEDMSEVKAGDPFCGKDECYDERMLQGLPEIIRNGKRDLVIVLHQKGSHGPAYWKRYPPAFQRFGPVCTSNELEKCSRESIVAAYDNTILYTDYFLSKTIDLLRAAGAENNVETAMMYFSDHGESLGEKNMYLHGAPYIISPEEQRHIPFMLWLDQNFRDRFNIDQRCMEARRDQEFSHDNVFHSFLGMLNINTAVYNPQLDMFHACTLANQP</sequence>
<dbReference type="InterPro" id="IPR040423">
    <property type="entry name" value="PEA_transferase"/>
</dbReference>
<evidence type="ECO:0000259" key="9">
    <source>
        <dbReference type="Pfam" id="PF00884"/>
    </source>
</evidence>
<organism evidence="11 12">
    <name type="scientific">Duganella phyllosphaerae</name>
    <dbReference type="NCBI Taxonomy" id="762836"/>
    <lineage>
        <taxon>Bacteria</taxon>
        <taxon>Pseudomonadati</taxon>
        <taxon>Pseudomonadota</taxon>
        <taxon>Betaproteobacteria</taxon>
        <taxon>Burkholderiales</taxon>
        <taxon>Oxalobacteraceae</taxon>
        <taxon>Telluria group</taxon>
        <taxon>Duganella</taxon>
    </lineage>
</organism>
<dbReference type="Gene3D" id="3.40.720.10">
    <property type="entry name" value="Alkaline Phosphatase, subunit A"/>
    <property type="match status" value="1"/>
</dbReference>
<keyword evidence="5 8" id="KW-0812">Transmembrane</keyword>
<evidence type="ECO:0000313" key="12">
    <source>
        <dbReference type="Proteomes" id="UP000175989"/>
    </source>
</evidence>
<feature type="domain" description="Sulfatase N-terminal" evidence="9">
    <location>
        <begin position="263"/>
        <end position="555"/>
    </location>
</feature>
<dbReference type="RefSeq" id="WP_084640689.1">
    <property type="nucleotide sequence ID" value="NZ_LROM01000085.1"/>
</dbReference>
<evidence type="ECO:0000259" key="10">
    <source>
        <dbReference type="Pfam" id="PF08019"/>
    </source>
</evidence>
<reference evidence="12" key="1">
    <citation type="journal article" date="2016" name="Front. Microbiol.">
        <title>Molecular Keys to the Janthinobacterium and Duganella spp. Interaction with the Plant Pathogen Fusarium graminearum.</title>
        <authorList>
            <person name="Haack F.S."/>
            <person name="Poehlein A."/>
            <person name="Kroger C."/>
            <person name="Voigt C.A."/>
            <person name="Piepenbring M."/>
            <person name="Bode H.B."/>
            <person name="Daniel R."/>
            <person name="Schafer W."/>
            <person name="Streit W.R."/>
        </authorList>
    </citation>
    <scope>NUCLEOTIDE SEQUENCE [LARGE SCALE GENOMIC DNA]</scope>
    <source>
        <strain evidence="12">T54</strain>
    </source>
</reference>
<feature type="transmembrane region" description="Helical" evidence="8">
    <location>
        <begin position="66"/>
        <end position="87"/>
    </location>
</feature>
<dbReference type="NCBIfam" id="NF028537">
    <property type="entry name" value="P_eth_NH2_trans"/>
    <property type="match status" value="1"/>
</dbReference>
<comment type="subcellular location">
    <subcellularLocation>
        <location evidence="1">Cell inner membrane</location>
        <topology evidence="1">Multi-pass membrane protein</topology>
    </subcellularLocation>
</comment>
<dbReference type="Pfam" id="PF00884">
    <property type="entry name" value="Sulfatase"/>
    <property type="match status" value="1"/>
</dbReference>
<dbReference type="GO" id="GO:0009244">
    <property type="term" value="P:lipopolysaccharide core region biosynthetic process"/>
    <property type="evidence" value="ECO:0007669"/>
    <property type="project" value="TreeGrafter"/>
</dbReference>
<dbReference type="EC" id="2.7.-.-" evidence="11"/>
<evidence type="ECO:0000256" key="6">
    <source>
        <dbReference type="ARBA" id="ARBA00022989"/>
    </source>
</evidence>
<comment type="caution">
    <text evidence="11">The sequence shown here is derived from an EMBL/GenBank/DDBJ whole genome shotgun (WGS) entry which is preliminary data.</text>
</comment>
<dbReference type="PANTHER" id="PTHR30443:SF0">
    <property type="entry name" value="PHOSPHOETHANOLAMINE TRANSFERASE EPTA"/>
    <property type="match status" value="1"/>
</dbReference>
<evidence type="ECO:0000313" key="11">
    <source>
        <dbReference type="EMBL" id="OFA00066.1"/>
    </source>
</evidence>
<keyword evidence="12" id="KW-1185">Reference proteome</keyword>
<feature type="transmembrane region" description="Helical" evidence="8">
    <location>
        <begin position="25"/>
        <end position="46"/>
    </location>
</feature>
<keyword evidence="4 11" id="KW-0808">Transferase</keyword>
<evidence type="ECO:0000256" key="1">
    <source>
        <dbReference type="ARBA" id="ARBA00004429"/>
    </source>
</evidence>
<evidence type="ECO:0000256" key="2">
    <source>
        <dbReference type="ARBA" id="ARBA00022475"/>
    </source>
</evidence>
<keyword evidence="2" id="KW-1003">Cell membrane</keyword>
<keyword evidence="7 8" id="KW-0472">Membrane</keyword>
<dbReference type="OrthoDB" id="9786870at2"/>
<evidence type="ECO:0000256" key="5">
    <source>
        <dbReference type="ARBA" id="ARBA00022692"/>
    </source>
</evidence>
<dbReference type="EMBL" id="LROM01000085">
    <property type="protein sequence ID" value="OFA00066.1"/>
    <property type="molecule type" value="Genomic_DNA"/>
</dbReference>
<keyword evidence="6 8" id="KW-1133">Transmembrane helix</keyword>
<feature type="domain" description="Phosphoethanolamine transferase N-terminal" evidence="10">
    <location>
        <begin position="75"/>
        <end position="224"/>
    </location>
</feature>
<dbReference type="GO" id="GO:0016776">
    <property type="term" value="F:phosphotransferase activity, phosphate group as acceptor"/>
    <property type="evidence" value="ECO:0007669"/>
    <property type="project" value="TreeGrafter"/>
</dbReference>
<dbReference type="Proteomes" id="UP000175989">
    <property type="component" value="Unassembled WGS sequence"/>
</dbReference>